<dbReference type="Proteomes" id="UP000299102">
    <property type="component" value="Unassembled WGS sequence"/>
</dbReference>
<accession>A0A4C1SDQ2</accession>
<evidence type="ECO:0000259" key="1">
    <source>
        <dbReference type="Pfam" id="PF07576"/>
    </source>
</evidence>
<dbReference type="EMBL" id="BGZK01009929">
    <property type="protein sequence ID" value="GBP00164.1"/>
    <property type="molecule type" value="Genomic_DNA"/>
</dbReference>
<feature type="domain" description="BRCA1-associated 2/ETP1 RRM" evidence="1">
    <location>
        <begin position="1"/>
        <end position="43"/>
    </location>
</feature>
<dbReference type="AlphaFoldDB" id="A0A4C1SDQ2"/>
<dbReference type="InterPro" id="IPR011422">
    <property type="entry name" value="BRAP2/ETP1_RRM"/>
</dbReference>
<organism evidence="2 3">
    <name type="scientific">Eumeta variegata</name>
    <name type="common">Bagworm moth</name>
    <name type="synonym">Eumeta japonica</name>
    <dbReference type="NCBI Taxonomy" id="151549"/>
    <lineage>
        <taxon>Eukaryota</taxon>
        <taxon>Metazoa</taxon>
        <taxon>Ecdysozoa</taxon>
        <taxon>Arthropoda</taxon>
        <taxon>Hexapoda</taxon>
        <taxon>Insecta</taxon>
        <taxon>Pterygota</taxon>
        <taxon>Neoptera</taxon>
        <taxon>Endopterygota</taxon>
        <taxon>Lepidoptera</taxon>
        <taxon>Glossata</taxon>
        <taxon>Ditrysia</taxon>
        <taxon>Tineoidea</taxon>
        <taxon>Psychidae</taxon>
        <taxon>Oiketicinae</taxon>
        <taxon>Eumeta</taxon>
    </lineage>
</organism>
<gene>
    <name evidence="2" type="ORF">EVAR_72104_1</name>
</gene>
<proteinExistence type="predicted"/>
<comment type="caution">
    <text evidence="2">The sequence shown here is derived from an EMBL/GenBank/DDBJ whole genome shotgun (WGS) entry which is preliminary data.</text>
</comment>
<reference evidence="2 3" key="1">
    <citation type="journal article" date="2019" name="Commun. Biol.">
        <title>The bagworm genome reveals a unique fibroin gene that provides high tensile strength.</title>
        <authorList>
            <person name="Kono N."/>
            <person name="Nakamura H."/>
            <person name="Ohtoshi R."/>
            <person name="Tomita M."/>
            <person name="Numata K."/>
            <person name="Arakawa K."/>
        </authorList>
    </citation>
    <scope>NUCLEOTIDE SEQUENCE [LARGE SCALE GENOMIC DNA]</scope>
</reference>
<feature type="non-terminal residue" evidence="2">
    <location>
        <position position="59"/>
    </location>
</feature>
<name>A0A4C1SDQ2_EUMVA</name>
<sequence length="59" mass="6545">MVLLEFRSNAAALEFYQTYNGAAYNSLEPESVCHAVWVSEIERGEDGVPMGIPSCRHAQ</sequence>
<protein>
    <recommendedName>
        <fullName evidence="1">BRCA1-associated 2/ETP1 RRM domain-containing protein</fullName>
    </recommendedName>
</protein>
<keyword evidence="3" id="KW-1185">Reference proteome</keyword>
<evidence type="ECO:0000313" key="2">
    <source>
        <dbReference type="EMBL" id="GBP00164.1"/>
    </source>
</evidence>
<dbReference type="Pfam" id="PF07576">
    <property type="entry name" value="BRAP2"/>
    <property type="match status" value="1"/>
</dbReference>
<evidence type="ECO:0000313" key="3">
    <source>
        <dbReference type="Proteomes" id="UP000299102"/>
    </source>
</evidence>
<dbReference type="STRING" id="151549.A0A4C1SDQ2"/>